<evidence type="ECO:0000313" key="1">
    <source>
        <dbReference type="EMBL" id="OPX41835.1"/>
    </source>
</evidence>
<accession>A0A1V4SEF5</accession>
<keyword evidence="2" id="KW-1185">Reference proteome</keyword>
<name>A0A1V4SEF5_RUMHU</name>
<protein>
    <recommendedName>
        <fullName evidence="3">DUF600 domain-containing protein</fullName>
    </recommendedName>
</protein>
<dbReference type="Proteomes" id="UP000191554">
    <property type="component" value="Unassembled WGS sequence"/>
</dbReference>
<reference evidence="1 2" key="1">
    <citation type="submission" date="2017-03" db="EMBL/GenBank/DDBJ databases">
        <title>Genome sequence of Clostridium hungatei DSM 14427.</title>
        <authorList>
            <person name="Poehlein A."/>
            <person name="Daniel R."/>
        </authorList>
    </citation>
    <scope>NUCLEOTIDE SEQUENCE [LARGE SCALE GENOMIC DNA]</scope>
    <source>
        <strain evidence="1 2">DSM 14427</strain>
    </source>
</reference>
<dbReference type="AlphaFoldDB" id="A0A1V4SEF5"/>
<gene>
    <name evidence="1" type="ORF">CLHUN_42950</name>
</gene>
<dbReference type="RefSeq" id="WP_080066719.1">
    <property type="nucleotide sequence ID" value="NZ_MZGX01000066.1"/>
</dbReference>
<dbReference type="EMBL" id="MZGX01000066">
    <property type="protein sequence ID" value="OPX41835.1"/>
    <property type="molecule type" value="Genomic_DNA"/>
</dbReference>
<dbReference type="OrthoDB" id="2451627at2"/>
<evidence type="ECO:0008006" key="3">
    <source>
        <dbReference type="Google" id="ProtNLM"/>
    </source>
</evidence>
<evidence type="ECO:0000313" key="2">
    <source>
        <dbReference type="Proteomes" id="UP000191554"/>
    </source>
</evidence>
<proteinExistence type="predicted"/>
<comment type="caution">
    <text evidence="1">The sequence shown here is derived from an EMBL/GenBank/DDBJ whole genome shotgun (WGS) entry which is preliminary data.</text>
</comment>
<organism evidence="1 2">
    <name type="scientific">Ruminiclostridium hungatei</name>
    <name type="common">Clostridium hungatei</name>
    <dbReference type="NCBI Taxonomy" id="48256"/>
    <lineage>
        <taxon>Bacteria</taxon>
        <taxon>Bacillati</taxon>
        <taxon>Bacillota</taxon>
        <taxon>Clostridia</taxon>
        <taxon>Eubacteriales</taxon>
        <taxon>Oscillospiraceae</taxon>
        <taxon>Ruminiclostridium</taxon>
    </lineage>
</organism>
<sequence length="151" mass="17775">MKNFEECFSDIQTDMISICLEYVENRANKVYLYASCEGDIISSNFFYNINHKYVKKHKLNDAIHLGEEGYDVSTERQFEVLDIINKDVEKIKKLCEECDREMPTELKLIYDVISGELQAEYKYELVYLKDAVKTANTIANEWFEELKQKGL</sequence>